<protein>
    <submittedName>
        <fullName evidence="3">Uncharacterized protein</fullName>
    </submittedName>
</protein>
<evidence type="ECO:0000256" key="2">
    <source>
        <dbReference type="SAM" id="Phobius"/>
    </source>
</evidence>
<dbReference type="EMBL" id="VTOW01000001">
    <property type="protein sequence ID" value="NKE70070.1"/>
    <property type="molecule type" value="Genomic_DNA"/>
</dbReference>
<evidence type="ECO:0000256" key="1">
    <source>
        <dbReference type="SAM" id="MobiDB-lite"/>
    </source>
</evidence>
<evidence type="ECO:0000313" key="4">
    <source>
        <dbReference type="Proteomes" id="UP000534783"/>
    </source>
</evidence>
<keyword evidence="2" id="KW-0812">Transmembrane</keyword>
<name>A0A7X6DMS8_9BACT</name>
<accession>A0A7X6DMS8</accession>
<gene>
    <name evidence="3" type="ORF">MNODULE_04840</name>
</gene>
<sequence>MRRFKLLEPEDEESEEGEDRPGRSMKEWLKLLIWTLIWGGGTIWLTIAIMKVFKEKAQYF</sequence>
<comment type="caution">
    <text evidence="3">The sequence shown here is derived from an EMBL/GenBank/DDBJ whole genome shotgun (WGS) entry which is preliminary data.</text>
</comment>
<feature type="transmembrane region" description="Helical" evidence="2">
    <location>
        <begin position="31"/>
        <end position="53"/>
    </location>
</feature>
<feature type="compositionally biased region" description="Acidic residues" evidence="1">
    <location>
        <begin position="9"/>
        <end position="18"/>
    </location>
</feature>
<keyword evidence="2" id="KW-0472">Membrane</keyword>
<feature type="region of interest" description="Disordered" evidence="1">
    <location>
        <begin position="1"/>
        <end position="22"/>
    </location>
</feature>
<keyword evidence="4" id="KW-1185">Reference proteome</keyword>
<keyword evidence="2" id="KW-1133">Transmembrane helix</keyword>
<reference evidence="3 4" key="1">
    <citation type="journal article" date="2020" name="Nature">
        <title>Bacterial chemolithoautotrophy via manganese oxidation.</title>
        <authorList>
            <person name="Yu H."/>
            <person name="Leadbetter J.R."/>
        </authorList>
    </citation>
    <scope>NUCLEOTIDE SEQUENCE [LARGE SCALE GENOMIC DNA]</scope>
    <source>
        <strain evidence="3 4">Mn-1</strain>
    </source>
</reference>
<dbReference type="AlphaFoldDB" id="A0A7X6DMS8"/>
<evidence type="ECO:0000313" key="3">
    <source>
        <dbReference type="EMBL" id="NKE70070.1"/>
    </source>
</evidence>
<dbReference type="RefSeq" id="WP_168058336.1">
    <property type="nucleotide sequence ID" value="NZ_VTOW01000001.1"/>
</dbReference>
<proteinExistence type="predicted"/>
<organism evidence="3 4">
    <name type="scientific">Candidatus Manganitrophus noduliformans</name>
    <dbReference type="NCBI Taxonomy" id="2606439"/>
    <lineage>
        <taxon>Bacteria</taxon>
        <taxon>Pseudomonadati</taxon>
        <taxon>Nitrospirota</taxon>
        <taxon>Nitrospiria</taxon>
        <taxon>Candidatus Troglogloeales</taxon>
        <taxon>Candidatus Manganitrophaceae</taxon>
        <taxon>Candidatus Manganitrophus</taxon>
    </lineage>
</organism>
<dbReference type="Proteomes" id="UP000534783">
    <property type="component" value="Unassembled WGS sequence"/>
</dbReference>